<dbReference type="Pfam" id="PF19265">
    <property type="entry name" value="DUF5908"/>
    <property type="match status" value="1"/>
</dbReference>
<gene>
    <name evidence="1" type="ORF">SAMN05216325_10429</name>
</gene>
<name>A0A1H8C5P3_9PROT</name>
<accession>A0A1H8C5P3</accession>
<dbReference type="Proteomes" id="UP000199459">
    <property type="component" value="Unassembled WGS sequence"/>
</dbReference>
<protein>
    <submittedName>
        <fullName evidence="1">Uncharacterized protein</fullName>
    </submittedName>
</protein>
<dbReference type="EMBL" id="FOCP01000004">
    <property type="protein sequence ID" value="SEM90511.1"/>
    <property type="molecule type" value="Genomic_DNA"/>
</dbReference>
<sequence>MPIEIKQLLIKSNIVQRTVDTSQDFDEERNALKEELMVECRHLIQDIMREREER</sequence>
<dbReference type="STRING" id="917.SAMN05216326_10294"/>
<reference evidence="1 2" key="1">
    <citation type="submission" date="2016-10" db="EMBL/GenBank/DDBJ databases">
        <authorList>
            <person name="de Groot N.N."/>
        </authorList>
    </citation>
    <scope>NUCLEOTIDE SEQUENCE [LARGE SCALE GENOMIC DNA]</scope>
    <source>
        <strain evidence="1 2">Nm22</strain>
    </source>
</reference>
<dbReference type="InterPro" id="IPR045459">
    <property type="entry name" value="DUF5908"/>
</dbReference>
<evidence type="ECO:0000313" key="2">
    <source>
        <dbReference type="Proteomes" id="UP000199459"/>
    </source>
</evidence>
<dbReference type="AlphaFoldDB" id="A0A1H8C5P3"/>
<evidence type="ECO:0000313" key="1">
    <source>
        <dbReference type="EMBL" id="SEM90511.1"/>
    </source>
</evidence>
<organism evidence="1 2">
    <name type="scientific">Nitrosomonas marina</name>
    <dbReference type="NCBI Taxonomy" id="917"/>
    <lineage>
        <taxon>Bacteria</taxon>
        <taxon>Pseudomonadati</taxon>
        <taxon>Pseudomonadota</taxon>
        <taxon>Betaproteobacteria</taxon>
        <taxon>Nitrosomonadales</taxon>
        <taxon>Nitrosomonadaceae</taxon>
        <taxon>Nitrosomonas</taxon>
    </lineage>
</organism>
<dbReference type="RefSeq" id="WP_177167665.1">
    <property type="nucleotide sequence ID" value="NZ_FOCP01000004.1"/>
</dbReference>
<proteinExistence type="predicted"/>